<dbReference type="InterPro" id="IPR005130">
    <property type="entry name" value="Ser_deHydtase-like_asu"/>
</dbReference>
<dbReference type="HAMAP" id="MF_01845">
    <property type="entry name" value="UPF0597"/>
    <property type="match status" value="1"/>
</dbReference>
<comment type="similarity">
    <text evidence="1">Belongs to the UPF0597 family.</text>
</comment>
<organism evidence="3 4">
    <name type="scientific">Bariatricus massiliensis</name>
    <dbReference type="NCBI Taxonomy" id="1745713"/>
    <lineage>
        <taxon>Bacteria</taxon>
        <taxon>Bacillati</taxon>
        <taxon>Bacillota</taxon>
        <taxon>Clostridia</taxon>
        <taxon>Lachnospirales</taxon>
        <taxon>Lachnospiraceae</taxon>
        <taxon>Bariatricus</taxon>
    </lineage>
</organism>
<gene>
    <name evidence="3" type="ORF">LIZ65_00905</name>
</gene>
<evidence type="ECO:0000256" key="1">
    <source>
        <dbReference type="HAMAP-Rule" id="MF_01845"/>
    </source>
</evidence>
<dbReference type="RefSeq" id="WP_227183188.1">
    <property type="nucleotide sequence ID" value="NZ_JAJCIQ010000001.1"/>
</dbReference>
<dbReference type="Pfam" id="PF03313">
    <property type="entry name" value="SDH_alpha"/>
    <property type="match status" value="1"/>
</dbReference>
<accession>A0ABS8DBP8</accession>
<keyword evidence="3" id="KW-0456">Lyase</keyword>
<dbReference type="GO" id="GO:0003941">
    <property type="term" value="F:L-serine ammonia-lyase activity"/>
    <property type="evidence" value="ECO:0007669"/>
    <property type="project" value="UniProtKB-EC"/>
</dbReference>
<evidence type="ECO:0000313" key="3">
    <source>
        <dbReference type="EMBL" id="MCB7385831.1"/>
    </source>
</evidence>
<dbReference type="PANTHER" id="PTHR30501">
    <property type="entry name" value="UPF0597 PROTEIN YHAM"/>
    <property type="match status" value="1"/>
</dbReference>
<comment type="caution">
    <text evidence="3">The sequence shown here is derived from an EMBL/GenBank/DDBJ whole genome shotgun (WGS) entry which is preliminary data.</text>
</comment>
<dbReference type="EMBL" id="JAJCIS010000001">
    <property type="protein sequence ID" value="MCB7385831.1"/>
    <property type="molecule type" value="Genomic_DNA"/>
</dbReference>
<dbReference type="PANTHER" id="PTHR30501:SF2">
    <property type="entry name" value="UPF0597 PROTEIN YHAM"/>
    <property type="match status" value="1"/>
</dbReference>
<name>A0ABS8DBP8_9FIRM</name>
<proteinExistence type="inferred from homology"/>
<evidence type="ECO:0000259" key="2">
    <source>
        <dbReference type="Pfam" id="PF03313"/>
    </source>
</evidence>
<dbReference type="InterPro" id="IPR021144">
    <property type="entry name" value="UPF0597"/>
</dbReference>
<sequence>MKKTDEKYGAYVQILKEELVPAMGCTEPIALAYAAAKAREVLGAMPDKVMIDASGSIIKNVKSVIVPNTNHLKGIPAAAVAGIIAGKAEKELEVIASVSEAEIAAMKKFLEEVPVQVRHIDNGITFEIIVTEYNGEDYAKVRIANYHTNIVLIEKNGEVLLEKEVQGESEEGLTDRSLLDMESIWDFVNTVDIEDVREVIGRQIAYNTAIAEEGLRGNYGANIGSVLLDMEGDNLRTRAKAKAAAGSDARMNGCELPVIINSGSGNQGMTCSLPVIEYAEDMEAGEEKLYRALTLSNLVAIHQKTGIGRLSAYCGAVCAGAAAGAGIAYLCGGTYEDITHTVVNALAIVSGIVCDGAKASCAAKIAAAVDAGILGFNMYKRGQQFYAGDGIVTKGADATIRNVGRLGKEGMRETNEEIIEIMVGEDC</sequence>
<dbReference type="Proteomes" id="UP001299546">
    <property type="component" value="Unassembled WGS sequence"/>
</dbReference>
<reference evidence="3 4" key="1">
    <citation type="submission" date="2021-10" db="EMBL/GenBank/DDBJ databases">
        <title>Collection of gut derived symbiotic bacterial strains cultured from healthy donors.</title>
        <authorList>
            <person name="Lin H."/>
            <person name="Littmann E."/>
            <person name="Kohout C."/>
            <person name="Pamer E.G."/>
        </authorList>
    </citation>
    <scope>NUCLEOTIDE SEQUENCE [LARGE SCALE GENOMIC DNA]</scope>
    <source>
        <strain evidence="3 4">DFI.1.165</strain>
    </source>
</reference>
<protein>
    <recommendedName>
        <fullName evidence="1">UPF0597 protein LIZ65_00905</fullName>
    </recommendedName>
</protein>
<evidence type="ECO:0000313" key="4">
    <source>
        <dbReference type="Proteomes" id="UP001299546"/>
    </source>
</evidence>
<keyword evidence="4" id="KW-1185">Reference proteome</keyword>
<feature type="domain" description="Serine dehydratase-like alpha subunit" evidence="2">
    <location>
        <begin position="89"/>
        <end position="419"/>
    </location>
</feature>
<dbReference type="PIRSF" id="PIRSF006054">
    <property type="entry name" value="UCP006054"/>
    <property type="match status" value="1"/>
</dbReference>